<gene>
    <name evidence="1" type="ORF">AGLY_008213</name>
</gene>
<proteinExistence type="predicted"/>
<dbReference type="EMBL" id="VYZN01000027">
    <property type="protein sequence ID" value="KAE9534921.1"/>
    <property type="molecule type" value="Genomic_DNA"/>
</dbReference>
<organism evidence="1 2">
    <name type="scientific">Aphis glycines</name>
    <name type="common">Soybean aphid</name>
    <dbReference type="NCBI Taxonomy" id="307491"/>
    <lineage>
        <taxon>Eukaryota</taxon>
        <taxon>Metazoa</taxon>
        <taxon>Ecdysozoa</taxon>
        <taxon>Arthropoda</taxon>
        <taxon>Hexapoda</taxon>
        <taxon>Insecta</taxon>
        <taxon>Pterygota</taxon>
        <taxon>Neoptera</taxon>
        <taxon>Paraneoptera</taxon>
        <taxon>Hemiptera</taxon>
        <taxon>Sternorrhyncha</taxon>
        <taxon>Aphidomorpha</taxon>
        <taxon>Aphidoidea</taxon>
        <taxon>Aphididae</taxon>
        <taxon>Aphidini</taxon>
        <taxon>Aphis</taxon>
        <taxon>Aphis</taxon>
    </lineage>
</organism>
<sequence>MKKYYSLQVPFNSDMGASNTTLVVFCSSFPVTEELKKKLIKTYEAKYSINKITKTKFEINKNLVTLNLTLKLYMQLLKLKLILGKPKFSNFLTKQNTKNKHKSLAMKYRCYVQKRTNYPFITKLTSVAIAISGINDKHTSLQNQEFNLSVCFFTTHKYQTCKTYSIGQFDRTGISEKMAEIRINIIRKYKVGIVLKLRSTDVPLIFHKPGTGFPVTISNVFISVLGWKNSYLVKLFMEEMADNFPNIVPFMIIIR</sequence>
<reference evidence="1 2" key="1">
    <citation type="submission" date="2019-08" db="EMBL/GenBank/DDBJ databases">
        <title>The genome of the soybean aphid Biotype 1, its phylome, world population structure and adaptation to the North American continent.</title>
        <authorList>
            <person name="Giordano R."/>
            <person name="Donthu R.K."/>
            <person name="Hernandez A.G."/>
            <person name="Wright C.L."/>
            <person name="Zimin A.V."/>
        </authorList>
    </citation>
    <scope>NUCLEOTIDE SEQUENCE [LARGE SCALE GENOMIC DNA]</scope>
    <source>
        <tissue evidence="1">Whole aphids</tissue>
    </source>
</reference>
<evidence type="ECO:0000313" key="2">
    <source>
        <dbReference type="Proteomes" id="UP000475862"/>
    </source>
</evidence>
<comment type="caution">
    <text evidence="1">The sequence shown here is derived from an EMBL/GenBank/DDBJ whole genome shotgun (WGS) entry which is preliminary data.</text>
</comment>
<keyword evidence="2" id="KW-1185">Reference proteome</keyword>
<evidence type="ECO:0000313" key="1">
    <source>
        <dbReference type="EMBL" id="KAE9534921.1"/>
    </source>
</evidence>
<dbReference type="AlphaFoldDB" id="A0A6G0TLM9"/>
<dbReference type="Proteomes" id="UP000475862">
    <property type="component" value="Unassembled WGS sequence"/>
</dbReference>
<protein>
    <submittedName>
        <fullName evidence="1">Uncharacterized protein</fullName>
    </submittedName>
</protein>
<name>A0A6G0TLM9_APHGL</name>
<accession>A0A6G0TLM9</accession>